<evidence type="ECO:0000313" key="3">
    <source>
        <dbReference type="Proteomes" id="UP000472265"/>
    </source>
</evidence>
<accession>A0A671VBU0</accession>
<reference evidence="2" key="2">
    <citation type="submission" date="2025-08" db="UniProtKB">
        <authorList>
            <consortium name="Ensembl"/>
        </authorList>
    </citation>
    <scope>IDENTIFICATION</scope>
</reference>
<dbReference type="GO" id="GO:0000398">
    <property type="term" value="P:mRNA splicing, via spliceosome"/>
    <property type="evidence" value="ECO:0007669"/>
    <property type="project" value="TreeGrafter"/>
</dbReference>
<dbReference type="InterPro" id="IPR012677">
    <property type="entry name" value="Nucleotide-bd_a/b_plait_sf"/>
</dbReference>
<keyword evidence="3" id="KW-1185">Reference proteome</keyword>
<reference evidence="2" key="3">
    <citation type="submission" date="2025-09" db="UniProtKB">
        <authorList>
            <consortium name="Ensembl"/>
        </authorList>
    </citation>
    <scope>IDENTIFICATION</scope>
</reference>
<keyword evidence="1" id="KW-0694">RNA-binding</keyword>
<dbReference type="InterPro" id="IPR051847">
    <property type="entry name" value="RNA_proc/Spliceosome_comp"/>
</dbReference>
<organism evidence="2 3">
    <name type="scientific">Sparus aurata</name>
    <name type="common">Gilthead sea bream</name>
    <dbReference type="NCBI Taxonomy" id="8175"/>
    <lineage>
        <taxon>Eukaryota</taxon>
        <taxon>Metazoa</taxon>
        <taxon>Chordata</taxon>
        <taxon>Craniata</taxon>
        <taxon>Vertebrata</taxon>
        <taxon>Euteleostomi</taxon>
        <taxon>Actinopterygii</taxon>
        <taxon>Neopterygii</taxon>
        <taxon>Teleostei</taxon>
        <taxon>Neoteleostei</taxon>
        <taxon>Acanthomorphata</taxon>
        <taxon>Eupercaria</taxon>
        <taxon>Spariformes</taxon>
        <taxon>Sparidae</taxon>
        <taxon>Sparus</taxon>
    </lineage>
</organism>
<evidence type="ECO:0000256" key="1">
    <source>
        <dbReference type="ARBA" id="ARBA00022884"/>
    </source>
</evidence>
<dbReference type="Ensembl" id="ENSSAUT00010025145.1">
    <property type="protein sequence ID" value="ENSSAUP00010023800.1"/>
    <property type="gene ID" value="ENSSAUG00010010451.1"/>
</dbReference>
<dbReference type="PANTHER" id="PTHR45880:SF1">
    <property type="entry name" value="RNA-BINDING MOTIF PROTEIN, X-LINKED 2"/>
    <property type="match status" value="1"/>
</dbReference>
<dbReference type="SUPFAM" id="SSF54928">
    <property type="entry name" value="RNA-binding domain, RBD"/>
    <property type="match status" value="1"/>
</dbReference>
<dbReference type="GO" id="GO:0071013">
    <property type="term" value="C:catalytic step 2 spliceosome"/>
    <property type="evidence" value="ECO:0007669"/>
    <property type="project" value="TreeGrafter"/>
</dbReference>
<evidence type="ECO:0000313" key="2">
    <source>
        <dbReference type="Ensembl" id="ENSSAUP00010023800.1"/>
    </source>
</evidence>
<dbReference type="GeneTree" id="ENSGT00980000198670"/>
<dbReference type="PANTHER" id="PTHR45880">
    <property type="entry name" value="RNA-BINDING MOTIF PROTEIN, X-LINKED 2"/>
    <property type="match status" value="1"/>
</dbReference>
<dbReference type="InParanoid" id="A0A671VBU0"/>
<dbReference type="GO" id="GO:0005686">
    <property type="term" value="C:U2 snRNP"/>
    <property type="evidence" value="ECO:0007669"/>
    <property type="project" value="TreeGrafter"/>
</dbReference>
<dbReference type="Proteomes" id="UP000472265">
    <property type="component" value="Chromosome 13"/>
</dbReference>
<dbReference type="OMA" id="SWHSEYS"/>
<dbReference type="Gene3D" id="3.30.70.330">
    <property type="match status" value="1"/>
</dbReference>
<dbReference type="GO" id="GO:0003723">
    <property type="term" value="F:RNA binding"/>
    <property type="evidence" value="ECO:0007669"/>
    <property type="project" value="UniProtKB-KW"/>
</dbReference>
<dbReference type="InterPro" id="IPR035979">
    <property type="entry name" value="RBD_domain_sf"/>
</dbReference>
<name>A0A671VBU0_SPAAU</name>
<proteinExistence type="predicted"/>
<reference evidence="2" key="1">
    <citation type="submission" date="2021-04" db="EMBL/GenBank/DDBJ databases">
        <authorList>
            <consortium name="Wellcome Sanger Institute Data Sharing"/>
        </authorList>
    </citation>
    <scope>NUCLEOTIDE SEQUENCE [LARGE SCALE GENOMIC DNA]</scope>
</reference>
<sequence length="87" mass="9922">MFKHIYKFNLFSVVSPLTKVKLINELNEREADLGVKESVSWHTEYKDSAWIFVGGFPFELTEGDIICVFSQYVSCSPTEIKSADTPL</sequence>
<protein>
    <recommendedName>
        <fullName evidence="4">RNA binding motif protein X-linked 2</fullName>
    </recommendedName>
</protein>
<dbReference type="GO" id="GO:0071011">
    <property type="term" value="C:precatalytic spliceosome"/>
    <property type="evidence" value="ECO:0007669"/>
    <property type="project" value="TreeGrafter"/>
</dbReference>
<evidence type="ECO:0008006" key="4">
    <source>
        <dbReference type="Google" id="ProtNLM"/>
    </source>
</evidence>
<dbReference type="AlphaFoldDB" id="A0A671VBU0"/>